<accession>A0A844DYT9</accession>
<dbReference type="Pfam" id="PF02811">
    <property type="entry name" value="PHP"/>
    <property type="match status" value="1"/>
</dbReference>
<comment type="caution">
    <text evidence="2">The sequence shown here is derived from an EMBL/GenBank/DDBJ whole genome shotgun (WGS) entry which is preliminary data.</text>
</comment>
<dbReference type="Gene3D" id="3.20.20.140">
    <property type="entry name" value="Metal-dependent hydrolases"/>
    <property type="match status" value="1"/>
</dbReference>
<dbReference type="PANTHER" id="PTHR42924">
    <property type="entry name" value="EXONUCLEASE"/>
    <property type="match status" value="1"/>
</dbReference>
<dbReference type="GO" id="GO:0004534">
    <property type="term" value="F:5'-3' RNA exonuclease activity"/>
    <property type="evidence" value="ECO:0007669"/>
    <property type="project" value="TreeGrafter"/>
</dbReference>
<dbReference type="GO" id="GO:0035312">
    <property type="term" value="F:5'-3' DNA exonuclease activity"/>
    <property type="evidence" value="ECO:0007669"/>
    <property type="project" value="TreeGrafter"/>
</dbReference>
<dbReference type="SUPFAM" id="SSF89550">
    <property type="entry name" value="PHP domain-like"/>
    <property type="match status" value="1"/>
</dbReference>
<organism evidence="2 3">
    <name type="scientific">Eubacterium ramulus</name>
    <dbReference type="NCBI Taxonomy" id="39490"/>
    <lineage>
        <taxon>Bacteria</taxon>
        <taxon>Bacillati</taxon>
        <taxon>Bacillota</taxon>
        <taxon>Clostridia</taxon>
        <taxon>Eubacteriales</taxon>
        <taxon>Eubacteriaceae</taxon>
        <taxon>Eubacterium</taxon>
    </lineage>
</organism>
<dbReference type="RefSeq" id="WP_154314443.1">
    <property type="nucleotide sequence ID" value="NZ_JBAMSF010000001.1"/>
</dbReference>
<dbReference type="InterPro" id="IPR004013">
    <property type="entry name" value="PHP_dom"/>
</dbReference>
<dbReference type="PANTHER" id="PTHR42924:SF3">
    <property type="entry name" value="POLYMERASE_HISTIDINOL PHOSPHATASE N-TERMINAL DOMAIN-CONTAINING PROTEIN"/>
    <property type="match status" value="1"/>
</dbReference>
<evidence type="ECO:0000313" key="2">
    <source>
        <dbReference type="EMBL" id="MSD15635.1"/>
    </source>
</evidence>
<dbReference type="CDD" id="cd07432">
    <property type="entry name" value="PHP_HisPPase"/>
    <property type="match status" value="1"/>
</dbReference>
<feature type="domain" description="Polymerase/histidinol phosphatase N-terminal" evidence="1">
    <location>
        <begin position="6"/>
        <end position="74"/>
    </location>
</feature>
<dbReference type="SMART" id="SM00481">
    <property type="entry name" value="POLIIIAc"/>
    <property type="match status" value="1"/>
</dbReference>
<dbReference type="InterPro" id="IPR052018">
    <property type="entry name" value="PHP_domain"/>
</dbReference>
<evidence type="ECO:0000259" key="1">
    <source>
        <dbReference type="SMART" id="SM00481"/>
    </source>
</evidence>
<evidence type="ECO:0000313" key="3">
    <source>
        <dbReference type="Proteomes" id="UP000431304"/>
    </source>
</evidence>
<sequence>MKTLTYDLHLHSCLSPCGDNEMTPATIAGMAKIIGLDLIALTDHNSCKNCPAIQKAANAYGILFLPGMELTTAEEVHVLCYFPQLNAAMNFDSYVSSHLPHIPNKPALFGEQRICDEEDQILGQENRLLISATDIPFSSVYDLVQQFDGIMVPAHINKPSTSLLGNLGFIPEDSRFSCAEIKNDADWPLLQQQFPYLQHCNHLCSSDAHDLNAIHEPIYTLQTTGTTPEDLLTAIQTRI</sequence>
<dbReference type="AlphaFoldDB" id="A0A844DYT9"/>
<dbReference type="Proteomes" id="UP000431304">
    <property type="component" value="Unassembled WGS sequence"/>
</dbReference>
<dbReference type="InterPro" id="IPR016195">
    <property type="entry name" value="Pol/histidinol_Pase-like"/>
</dbReference>
<gene>
    <name evidence="2" type="ORF">GKE72_06025</name>
</gene>
<reference evidence="2 3" key="1">
    <citation type="journal article" date="2019" name="Nat. Med.">
        <title>A library of human gut bacterial isolates paired with longitudinal multiomics data enables mechanistic microbiome research.</title>
        <authorList>
            <person name="Poyet M."/>
            <person name="Groussin M."/>
            <person name="Gibbons S.M."/>
            <person name="Avila-Pacheco J."/>
            <person name="Jiang X."/>
            <person name="Kearney S.M."/>
            <person name="Perrotta A.R."/>
            <person name="Berdy B."/>
            <person name="Zhao S."/>
            <person name="Lieberman T.D."/>
            <person name="Swanson P.K."/>
            <person name="Smith M."/>
            <person name="Roesemann S."/>
            <person name="Alexander J.E."/>
            <person name="Rich S.A."/>
            <person name="Livny J."/>
            <person name="Vlamakis H."/>
            <person name="Clish C."/>
            <person name="Bullock K."/>
            <person name="Deik A."/>
            <person name="Scott J."/>
            <person name="Pierce K.A."/>
            <person name="Xavier R.J."/>
            <person name="Alm E.J."/>
        </authorList>
    </citation>
    <scope>NUCLEOTIDE SEQUENCE [LARGE SCALE GENOMIC DNA]</scope>
    <source>
        <strain evidence="2 3">BIOML-A3</strain>
    </source>
</reference>
<dbReference type="InterPro" id="IPR003141">
    <property type="entry name" value="Pol/His_phosphatase_N"/>
</dbReference>
<protein>
    <submittedName>
        <fullName evidence="2">PHP domain-containing protein</fullName>
    </submittedName>
</protein>
<name>A0A844DYT9_EUBRA</name>
<proteinExistence type="predicted"/>
<dbReference type="EMBL" id="WKRA01000007">
    <property type="protein sequence ID" value="MSD15635.1"/>
    <property type="molecule type" value="Genomic_DNA"/>
</dbReference>